<dbReference type="KEGG" id="vg:26628689"/>
<reference evidence="3 4" key="1">
    <citation type="journal article" date="2016" name="Genom Data">
        <title>Complete genome sequence of a giant Vibrio phage ValKK3 infecting Vibrio alginolyticus.</title>
        <authorList>
            <person name="Lal T.M."/>
            <person name="Sano M."/>
            <person name="Hatai K."/>
            <person name="Ransangan J."/>
        </authorList>
    </citation>
    <scope>NUCLEOTIDE SEQUENCE [LARGE SCALE GENOMIC DNA]</scope>
</reference>
<keyword evidence="1" id="KW-0812">Transmembrane</keyword>
<keyword evidence="4" id="KW-1185">Reference proteome</keyword>
<feature type="domain" description="CBU-0592-like" evidence="2">
    <location>
        <begin position="7"/>
        <end position="80"/>
    </location>
</feature>
<name>A0A0D4DB52_9CAUD</name>
<accession>A0A0D4DB52</accession>
<sequence length="85" mass="9767">MIIMFGHVVGTIGMILICLAFWMVTSEKYKPTDNKYLWTNMSGAILLTISLLINFNLGSFMIELFWIYISGTALYKNYKKTKTAK</sequence>
<keyword evidence="1" id="KW-1133">Transmembrane helix</keyword>
<evidence type="ECO:0000259" key="2">
    <source>
        <dbReference type="Pfam" id="PF26604"/>
    </source>
</evidence>
<evidence type="ECO:0000313" key="3">
    <source>
        <dbReference type="EMBL" id="AJT61204.1"/>
    </source>
</evidence>
<evidence type="ECO:0000313" key="4">
    <source>
        <dbReference type="Proteomes" id="UP000202888"/>
    </source>
</evidence>
<dbReference type="Pfam" id="PF26604">
    <property type="entry name" value="CBU_0592"/>
    <property type="match status" value="1"/>
</dbReference>
<dbReference type="RefSeq" id="YP_009201466.1">
    <property type="nucleotide sequence ID" value="NC_028829.1"/>
</dbReference>
<dbReference type="InterPro" id="IPR058058">
    <property type="entry name" value="CBU_0592-like"/>
</dbReference>
<keyword evidence="1" id="KW-0472">Membrane</keyword>
<dbReference type="EMBL" id="KP671755">
    <property type="protein sequence ID" value="AJT61204.1"/>
    <property type="molecule type" value="Genomic_DNA"/>
</dbReference>
<evidence type="ECO:0000256" key="1">
    <source>
        <dbReference type="SAM" id="Phobius"/>
    </source>
</evidence>
<dbReference type="OrthoDB" id="20703at10239"/>
<feature type="transmembrane region" description="Helical" evidence="1">
    <location>
        <begin position="6"/>
        <end position="24"/>
    </location>
</feature>
<proteinExistence type="predicted"/>
<dbReference type="GeneID" id="26628689"/>
<dbReference type="NCBIfam" id="NF047864">
    <property type="entry name" value="CBU_0592_membra"/>
    <property type="match status" value="1"/>
</dbReference>
<organism evidence="3 4">
    <name type="scientific">Vibrio phage ValKK3</name>
    <dbReference type="NCBI Taxonomy" id="1610855"/>
    <lineage>
        <taxon>Viruses</taxon>
        <taxon>Duplodnaviria</taxon>
        <taxon>Heunggongvirae</taxon>
        <taxon>Uroviricota</taxon>
        <taxon>Caudoviricetes</taxon>
        <taxon>Pantevenvirales</taxon>
        <taxon>Straboviridae</taxon>
        <taxon>Schizotequatrovirus</taxon>
        <taxon>Schizotequatrovirus valkk3</taxon>
    </lineage>
</organism>
<dbReference type="Proteomes" id="UP000202888">
    <property type="component" value="Segment"/>
</dbReference>
<protein>
    <recommendedName>
        <fullName evidence="2">CBU-0592-like domain-containing protein</fullName>
    </recommendedName>
</protein>